<evidence type="ECO:0000256" key="1">
    <source>
        <dbReference type="SAM" id="Phobius"/>
    </source>
</evidence>
<evidence type="ECO:0000259" key="2">
    <source>
        <dbReference type="Pfam" id="PF20578"/>
    </source>
</evidence>
<keyword evidence="1" id="KW-1133">Transmembrane helix</keyword>
<proteinExistence type="predicted"/>
<keyword evidence="1" id="KW-0812">Transmembrane</keyword>
<gene>
    <name evidence="3" type="ORF">APZ18_12060</name>
</gene>
<feature type="domain" description="Atrophied bacterial Ig" evidence="2">
    <location>
        <begin position="181"/>
        <end position="254"/>
    </location>
</feature>
<dbReference type="RefSeq" id="WP_055945273.1">
    <property type="nucleotide sequence ID" value="NZ_LLKB01000005.1"/>
</dbReference>
<reference evidence="3 4" key="1">
    <citation type="submission" date="2015-10" db="EMBL/GenBank/DDBJ databases">
        <title>Butyribacter intestini gen. nov., sp. nov., a butyric acid-producing bacterium of the family Lachnospiraceae isolated from the human faeces.</title>
        <authorList>
            <person name="Zou Y."/>
            <person name="Xue W."/>
            <person name="Luo G."/>
            <person name="Lv M."/>
        </authorList>
    </citation>
    <scope>NUCLEOTIDE SEQUENCE [LARGE SCALE GENOMIC DNA]</scope>
    <source>
        <strain evidence="3 4">TF01-11</strain>
    </source>
</reference>
<dbReference type="InterPro" id="IPR046780">
    <property type="entry name" value="aBig_2"/>
</dbReference>
<name>A0AAW3JRQ2_9FIRM</name>
<dbReference type="Pfam" id="PF20578">
    <property type="entry name" value="aBig_2"/>
    <property type="match status" value="1"/>
</dbReference>
<keyword evidence="1" id="KW-0472">Membrane</keyword>
<feature type="transmembrane region" description="Helical" evidence="1">
    <location>
        <begin position="306"/>
        <end position="324"/>
    </location>
</feature>
<dbReference type="Proteomes" id="UP000050833">
    <property type="component" value="Unassembled WGS sequence"/>
</dbReference>
<dbReference type="EMBL" id="LLKB01000005">
    <property type="protein sequence ID" value="KQC85411.1"/>
    <property type="molecule type" value="Genomic_DNA"/>
</dbReference>
<protein>
    <recommendedName>
        <fullName evidence="2">Atrophied bacterial Ig domain-containing protein</fullName>
    </recommendedName>
</protein>
<organism evidence="3 4">
    <name type="scientific">Butyribacter intestini</name>
    <dbReference type="NCBI Taxonomy" id="1703332"/>
    <lineage>
        <taxon>Bacteria</taxon>
        <taxon>Bacillati</taxon>
        <taxon>Bacillota</taxon>
        <taxon>Clostridia</taxon>
        <taxon>Lachnospirales</taxon>
        <taxon>Lachnospiraceae</taxon>
        <taxon>Butyribacter</taxon>
    </lineage>
</organism>
<accession>A0AAW3JRQ2</accession>
<feature type="transmembrane region" description="Helical" evidence="1">
    <location>
        <begin position="6"/>
        <end position="26"/>
    </location>
</feature>
<evidence type="ECO:0000313" key="4">
    <source>
        <dbReference type="Proteomes" id="UP000050833"/>
    </source>
</evidence>
<comment type="caution">
    <text evidence="3">The sequence shown here is derived from an EMBL/GenBank/DDBJ whole genome shotgun (WGS) entry which is preliminary data.</text>
</comment>
<evidence type="ECO:0000313" key="3">
    <source>
        <dbReference type="EMBL" id="KQC85411.1"/>
    </source>
</evidence>
<keyword evidence="4" id="KW-1185">Reference proteome</keyword>
<sequence length="500" mass="58513">MRDIILFGVSVGVLCLYFAFLLYEWFLNKKKMRAETDKTYNFILPAAKRILSILQNRLYMELKEETLKRYRKLYVGKSDDDIKRDYYIKHISVFLYMLGICQVLFFVTLLSCQNDRELVCGYYIEKNDIGGEQKEIKVETKIGGLEKELDITLPERKYSDEEIKIQSEKVKKYIYAHYLGKNKSSDKVCKNLYLMKKVKGSMFVVSWFSDDEKIISEQGKVYGSRISKPQQVGLTAVIKYEAFKEKLRFNVIVTPVKKGNEQSIWDELDKLLSDAMEKTKSLRYFKLPEKVAGKKIKYGINRYEPLWKLTAIMAVMFIIVPYLLESMTKSKVSDREKQLKLAYPEMIEKFVLLVNAGLPVKNAWIRITETEGEKSKANNYTDKNYLSKNYRDNYYLIEEMLLTRRQMENGLSEEKAYELFGRRIGLLSYMKFCTLLVQNMKKGTADLIRILEYESADVFNERKENVKILGEEAGTKLLLPMMIMMVIIFAIIMYAAFAGM</sequence>
<dbReference type="AlphaFoldDB" id="A0AAW3JRQ2"/>
<feature type="transmembrane region" description="Helical" evidence="1">
    <location>
        <begin position="477"/>
        <end position="497"/>
    </location>
</feature>
<feature type="transmembrane region" description="Helical" evidence="1">
    <location>
        <begin position="93"/>
        <end position="110"/>
    </location>
</feature>